<comment type="similarity">
    <text evidence="1">Belongs to the multicopper oxidase family.</text>
</comment>
<protein>
    <submittedName>
        <fullName evidence="10">Multicopper oxidase-domain-containing protein</fullName>
    </submittedName>
</protein>
<feature type="chain" id="PRO_5041445870" evidence="6">
    <location>
        <begin position="20"/>
        <end position="594"/>
    </location>
</feature>
<dbReference type="InterPro" id="IPR001117">
    <property type="entry name" value="Cu-oxidase_2nd"/>
</dbReference>
<dbReference type="InterPro" id="IPR008972">
    <property type="entry name" value="Cupredoxin"/>
</dbReference>
<evidence type="ECO:0000259" key="7">
    <source>
        <dbReference type="Pfam" id="PF00394"/>
    </source>
</evidence>
<dbReference type="InterPro" id="IPR002355">
    <property type="entry name" value="Cu_oxidase_Cu_BS"/>
</dbReference>
<dbReference type="Pfam" id="PF07732">
    <property type="entry name" value="Cu-oxidase_3"/>
    <property type="match status" value="1"/>
</dbReference>
<evidence type="ECO:0000256" key="3">
    <source>
        <dbReference type="ARBA" id="ARBA00023002"/>
    </source>
</evidence>
<dbReference type="InterPro" id="IPR011706">
    <property type="entry name" value="Cu-oxidase_C"/>
</dbReference>
<dbReference type="CDD" id="cd13901">
    <property type="entry name" value="CuRO_3_MaLCC_like"/>
    <property type="match status" value="1"/>
</dbReference>
<dbReference type="AlphaFoldDB" id="A0AA40K2D3"/>
<evidence type="ECO:0000313" key="11">
    <source>
        <dbReference type="Proteomes" id="UP001172155"/>
    </source>
</evidence>
<dbReference type="GO" id="GO:0016491">
    <property type="term" value="F:oxidoreductase activity"/>
    <property type="evidence" value="ECO:0007669"/>
    <property type="project" value="UniProtKB-KW"/>
</dbReference>
<feature type="signal peptide" evidence="6">
    <location>
        <begin position="1"/>
        <end position="19"/>
    </location>
</feature>
<accession>A0AA40K2D3</accession>
<feature type="domain" description="Plastocyanin-like" evidence="8">
    <location>
        <begin position="435"/>
        <end position="560"/>
    </location>
</feature>
<dbReference type="InterPro" id="IPR045087">
    <property type="entry name" value="Cu-oxidase_fam"/>
</dbReference>
<evidence type="ECO:0000259" key="9">
    <source>
        <dbReference type="Pfam" id="PF07732"/>
    </source>
</evidence>
<dbReference type="PROSITE" id="PS00079">
    <property type="entry name" value="MULTICOPPER_OXIDASE1"/>
    <property type="match status" value="1"/>
</dbReference>
<dbReference type="CDD" id="cd13880">
    <property type="entry name" value="CuRO_2_MaLCC_like"/>
    <property type="match status" value="1"/>
</dbReference>
<reference evidence="10" key="1">
    <citation type="submission" date="2023-06" db="EMBL/GenBank/DDBJ databases">
        <title>Genome-scale phylogeny and comparative genomics of the fungal order Sordariales.</title>
        <authorList>
            <consortium name="Lawrence Berkeley National Laboratory"/>
            <person name="Hensen N."/>
            <person name="Bonometti L."/>
            <person name="Westerberg I."/>
            <person name="Brannstrom I.O."/>
            <person name="Guillou S."/>
            <person name="Cros-Aarteil S."/>
            <person name="Calhoun S."/>
            <person name="Haridas S."/>
            <person name="Kuo A."/>
            <person name="Mondo S."/>
            <person name="Pangilinan J."/>
            <person name="Riley R."/>
            <person name="LaButti K."/>
            <person name="Andreopoulos B."/>
            <person name="Lipzen A."/>
            <person name="Chen C."/>
            <person name="Yanf M."/>
            <person name="Daum C."/>
            <person name="Ng V."/>
            <person name="Clum A."/>
            <person name="Steindorff A."/>
            <person name="Ohm R."/>
            <person name="Martin F."/>
            <person name="Silar P."/>
            <person name="Natvig D."/>
            <person name="Lalanne C."/>
            <person name="Gautier V."/>
            <person name="Ament-velasquez S.L."/>
            <person name="Kruys A."/>
            <person name="Hutchinson M.I."/>
            <person name="Powell A.J."/>
            <person name="Barry K."/>
            <person name="Miller A.N."/>
            <person name="Grigoriev I.V."/>
            <person name="Debuchy R."/>
            <person name="Gladieux P."/>
            <person name="Thoren M.H."/>
            <person name="Johannesson H."/>
        </authorList>
    </citation>
    <scope>NUCLEOTIDE SEQUENCE</scope>
    <source>
        <strain evidence="10">SMH3187-1</strain>
    </source>
</reference>
<dbReference type="PROSITE" id="PS00080">
    <property type="entry name" value="MULTICOPPER_OXIDASE2"/>
    <property type="match status" value="1"/>
</dbReference>
<dbReference type="InterPro" id="IPR011707">
    <property type="entry name" value="Cu-oxidase-like_N"/>
</dbReference>
<evidence type="ECO:0000256" key="5">
    <source>
        <dbReference type="SAM" id="MobiDB-lite"/>
    </source>
</evidence>
<sequence length="594" mass="66059">MSFLEIIRAFALLSTGVAAAPSSSQFEERADCNGKTFHSFDAPNCWDGVYDLSTNYYTQGPKNDPKTPRVYNFELTNITIAPDGVPRSVLALNGQIPGPTIFADWGDTVVVNVKNSLDYAGTAIHFHGIRQNHTIGQDGVASITQCPIPGEGQTQTYTWVATQYGTSWYHSHYAVQAWDGVFGAIVIRGPASAQYHEENDLGALMLGDWTHQTADSLLETANLSGGSVTPLQNGLINGTNTYKTGENTTVGKRFEMTFEKDKLHRIRFINTAIDTMYNLYFDDHEMQVISADFVSIEPFTTKNLSIAIGQRYDVIVKGSGSALKSWFRAVPKQYCGGQLEPGQDVRGIVRYKGAEPGDPAEKDPSELPNWDDPDYNRCRDVLMTDLKPSLQINLEDVPAKFQPDHDLTWKDQYTPLNDTHSIIDWRINEVPYFTAWESPVILQILDGNNTFDPRQHIIKVDSARKWVYALIRVSQGTSHPIHLHGHDFYILGQSSEEFNPDTFVPQTVNPPRRDVAMVDGGGGYIAIAFETDNPGAWLLHCHIGWHTSEGMALTFLEHEEQIKGLVDAGKLTDQCGKWKTFAAAKGIKQHDSGV</sequence>
<name>A0AA40K2D3_9PEZI</name>
<evidence type="ECO:0000256" key="6">
    <source>
        <dbReference type="SAM" id="SignalP"/>
    </source>
</evidence>
<dbReference type="GO" id="GO:0005507">
    <property type="term" value="F:copper ion binding"/>
    <property type="evidence" value="ECO:0007669"/>
    <property type="project" value="InterPro"/>
</dbReference>
<feature type="region of interest" description="Disordered" evidence="5">
    <location>
        <begin position="352"/>
        <end position="371"/>
    </location>
</feature>
<keyword evidence="3" id="KW-0560">Oxidoreductase</keyword>
<comment type="caution">
    <text evidence="10">The sequence shown here is derived from an EMBL/GenBank/DDBJ whole genome shotgun (WGS) entry which is preliminary data.</text>
</comment>
<evidence type="ECO:0000256" key="2">
    <source>
        <dbReference type="ARBA" id="ARBA00022723"/>
    </source>
</evidence>
<keyword evidence="4" id="KW-0186">Copper</keyword>
<dbReference type="PANTHER" id="PTHR11709">
    <property type="entry name" value="MULTI-COPPER OXIDASE"/>
    <property type="match status" value="1"/>
</dbReference>
<feature type="compositionally biased region" description="Basic and acidic residues" evidence="5">
    <location>
        <begin position="352"/>
        <end position="365"/>
    </location>
</feature>
<proteinExistence type="inferred from homology"/>
<dbReference type="PANTHER" id="PTHR11709:SF502">
    <property type="entry name" value="MULTICOPPER OXIDASE"/>
    <property type="match status" value="1"/>
</dbReference>
<dbReference type="InterPro" id="IPR033138">
    <property type="entry name" value="Cu_oxidase_CS"/>
</dbReference>
<evidence type="ECO:0000256" key="1">
    <source>
        <dbReference type="ARBA" id="ARBA00010609"/>
    </source>
</evidence>
<dbReference type="EMBL" id="JAUKUD010000005">
    <property type="protein sequence ID" value="KAK0743459.1"/>
    <property type="molecule type" value="Genomic_DNA"/>
</dbReference>
<feature type="domain" description="Plastocyanin-like" evidence="7">
    <location>
        <begin position="204"/>
        <end position="330"/>
    </location>
</feature>
<dbReference type="Pfam" id="PF00394">
    <property type="entry name" value="Cu-oxidase"/>
    <property type="match status" value="1"/>
</dbReference>
<gene>
    <name evidence="10" type="ORF">B0T18DRAFT_481660</name>
</gene>
<dbReference type="Proteomes" id="UP001172155">
    <property type="component" value="Unassembled WGS sequence"/>
</dbReference>
<dbReference type="SUPFAM" id="SSF49503">
    <property type="entry name" value="Cupredoxins"/>
    <property type="match status" value="3"/>
</dbReference>
<dbReference type="Gene3D" id="2.60.40.420">
    <property type="entry name" value="Cupredoxins - blue copper proteins"/>
    <property type="match status" value="3"/>
</dbReference>
<dbReference type="CDD" id="cd13854">
    <property type="entry name" value="CuRO_1_MaLCC_like"/>
    <property type="match status" value="1"/>
</dbReference>
<dbReference type="Pfam" id="PF07731">
    <property type="entry name" value="Cu-oxidase_2"/>
    <property type="match status" value="1"/>
</dbReference>
<feature type="domain" description="Plastocyanin-like" evidence="9">
    <location>
        <begin position="76"/>
        <end position="191"/>
    </location>
</feature>
<keyword evidence="2" id="KW-0479">Metal-binding</keyword>
<keyword evidence="11" id="KW-1185">Reference proteome</keyword>
<evidence type="ECO:0000256" key="4">
    <source>
        <dbReference type="ARBA" id="ARBA00023008"/>
    </source>
</evidence>
<evidence type="ECO:0000313" key="10">
    <source>
        <dbReference type="EMBL" id="KAK0743459.1"/>
    </source>
</evidence>
<evidence type="ECO:0000259" key="8">
    <source>
        <dbReference type="Pfam" id="PF07731"/>
    </source>
</evidence>
<dbReference type="FunFam" id="2.60.40.420:FF:000021">
    <property type="entry name" value="Extracellular dihydrogeodin oxidase/laccase"/>
    <property type="match status" value="1"/>
</dbReference>
<dbReference type="FunFam" id="2.60.40.420:FF:000045">
    <property type="entry name" value="Laccase 2"/>
    <property type="match status" value="1"/>
</dbReference>
<keyword evidence="6" id="KW-0732">Signal</keyword>
<organism evidence="10 11">
    <name type="scientific">Schizothecium vesticola</name>
    <dbReference type="NCBI Taxonomy" id="314040"/>
    <lineage>
        <taxon>Eukaryota</taxon>
        <taxon>Fungi</taxon>
        <taxon>Dikarya</taxon>
        <taxon>Ascomycota</taxon>
        <taxon>Pezizomycotina</taxon>
        <taxon>Sordariomycetes</taxon>
        <taxon>Sordariomycetidae</taxon>
        <taxon>Sordariales</taxon>
        <taxon>Schizotheciaceae</taxon>
        <taxon>Schizothecium</taxon>
    </lineage>
</organism>